<dbReference type="EMBL" id="REGN01004858">
    <property type="protein sequence ID" value="RNA15883.1"/>
    <property type="molecule type" value="Genomic_DNA"/>
</dbReference>
<evidence type="ECO:0000256" key="1">
    <source>
        <dbReference type="SAM" id="MobiDB-lite"/>
    </source>
</evidence>
<keyword evidence="3" id="KW-1185">Reference proteome</keyword>
<protein>
    <submittedName>
        <fullName evidence="2">Uncharacterized protein</fullName>
    </submittedName>
</protein>
<organism evidence="2 3">
    <name type="scientific">Brachionus plicatilis</name>
    <name type="common">Marine rotifer</name>
    <name type="synonym">Brachionus muelleri</name>
    <dbReference type="NCBI Taxonomy" id="10195"/>
    <lineage>
        <taxon>Eukaryota</taxon>
        <taxon>Metazoa</taxon>
        <taxon>Spiralia</taxon>
        <taxon>Gnathifera</taxon>
        <taxon>Rotifera</taxon>
        <taxon>Eurotatoria</taxon>
        <taxon>Monogononta</taxon>
        <taxon>Pseudotrocha</taxon>
        <taxon>Ploima</taxon>
        <taxon>Brachionidae</taxon>
        <taxon>Brachionus</taxon>
    </lineage>
</organism>
<sequence length="55" mass="6522">MDKINPIWKDVNRHNPNGDSDFNHHFDLSVWDNPSYKREASHADFNPNKWLSVSQ</sequence>
<proteinExistence type="predicted"/>
<evidence type="ECO:0000313" key="2">
    <source>
        <dbReference type="EMBL" id="RNA15883.1"/>
    </source>
</evidence>
<dbReference type="AlphaFoldDB" id="A0A3M7QX63"/>
<name>A0A3M7QX63_BRAPC</name>
<gene>
    <name evidence="2" type="ORF">BpHYR1_049105</name>
</gene>
<feature type="region of interest" description="Disordered" evidence="1">
    <location>
        <begin position="1"/>
        <end position="23"/>
    </location>
</feature>
<reference evidence="2 3" key="1">
    <citation type="journal article" date="2018" name="Sci. Rep.">
        <title>Genomic signatures of local adaptation to the degree of environmental predictability in rotifers.</title>
        <authorList>
            <person name="Franch-Gras L."/>
            <person name="Hahn C."/>
            <person name="Garcia-Roger E.M."/>
            <person name="Carmona M.J."/>
            <person name="Serra M."/>
            <person name="Gomez A."/>
        </authorList>
    </citation>
    <scope>NUCLEOTIDE SEQUENCE [LARGE SCALE GENOMIC DNA]</scope>
    <source>
        <strain evidence="2">HYR1</strain>
    </source>
</reference>
<feature type="non-terminal residue" evidence="2">
    <location>
        <position position="55"/>
    </location>
</feature>
<dbReference type="Proteomes" id="UP000276133">
    <property type="component" value="Unassembled WGS sequence"/>
</dbReference>
<evidence type="ECO:0000313" key="3">
    <source>
        <dbReference type="Proteomes" id="UP000276133"/>
    </source>
</evidence>
<accession>A0A3M7QX63</accession>
<comment type="caution">
    <text evidence="2">The sequence shown here is derived from an EMBL/GenBank/DDBJ whole genome shotgun (WGS) entry which is preliminary data.</text>
</comment>